<dbReference type="Proteomes" id="UP001241377">
    <property type="component" value="Unassembled WGS sequence"/>
</dbReference>
<keyword evidence="2" id="KW-1185">Reference proteome</keyword>
<sequence>MAQTLVTIPHVKALHLPLPTSDPVLLAEGDLRLSLLPAAPPNHPHETLTLSIGHATFPITNKTPVVKTDTILQHASYLFAPALPEPHAGDDLGANGGELGVPSLGKFGKVKVVMKESTSPAEYEQAESLAHQLEETLKQHKCWKEVGYYDTEEELARVDPAAASYGTTIADTLSYYGRVVANRISSLTADASASPHTDSPAAAAAHPPDTVKSAATTTARVSTTLADYTHSATETISHAVHDGAGYLGGLASAAVAQVEHAVGAGGTNKNDGKLEGQGTGSSAPMQEIDQTARNFGQAGLETWDEVKLSAAGAAEG</sequence>
<dbReference type="EMBL" id="JASBWR010000036">
    <property type="protein sequence ID" value="KAJ9105023.1"/>
    <property type="molecule type" value="Genomic_DNA"/>
</dbReference>
<name>A0ACC2W019_9TREE</name>
<gene>
    <name evidence="1" type="ORF">QFC19_003654</name>
</gene>
<organism evidence="1 2">
    <name type="scientific">Naganishia cerealis</name>
    <dbReference type="NCBI Taxonomy" id="610337"/>
    <lineage>
        <taxon>Eukaryota</taxon>
        <taxon>Fungi</taxon>
        <taxon>Dikarya</taxon>
        <taxon>Basidiomycota</taxon>
        <taxon>Agaricomycotina</taxon>
        <taxon>Tremellomycetes</taxon>
        <taxon>Filobasidiales</taxon>
        <taxon>Filobasidiaceae</taxon>
        <taxon>Naganishia</taxon>
    </lineage>
</organism>
<accession>A0ACC2W019</accession>
<comment type="caution">
    <text evidence="1">The sequence shown here is derived from an EMBL/GenBank/DDBJ whole genome shotgun (WGS) entry which is preliminary data.</text>
</comment>
<reference evidence="1" key="1">
    <citation type="submission" date="2023-04" db="EMBL/GenBank/DDBJ databases">
        <title>Draft Genome sequencing of Naganishia species isolated from polar environments using Oxford Nanopore Technology.</title>
        <authorList>
            <person name="Leo P."/>
            <person name="Venkateswaran K."/>
        </authorList>
    </citation>
    <scope>NUCLEOTIDE SEQUENCE</scope>
    <source>
        <strain evidence="1">MNA-CCFEE 5261</strain>
    </source>
</reference>
<protein>
    <submittedName>
        <fullName evidence="1">Uncharacterized protein</fullName>
    </submittedName>
</protein>
<evidence type="ECO:0000313" key="2">
    <source>
        <dbReference type="Proteomes" id="UP001241377"/>
    </source>
</evidence>
<proteinExistence type="predicted"/>
<evidence type="ECO:0000313" key="1">
    <source>
        <dbReference type="EMBL" id="KAJ9105023.1"/>
    </source>
</evidence>